<evidence type="ECO:0000259" key="10">
    <source>
        <dbReference type="PROSITE" id="PS51192"/>
    </source>
</evidence>
<dbReference type="InterPro" id="IPR001650">
    <property type="entry name" value="Helicase_C-like"/>
</dbReference>
<dbReference type="GO" id="GO:0016787">
    <property type="term" value="F:hydrolase activity"/>
    <property type="evidence" value="ECO:0007669"/>
    <property type="project" value="UniProtKB-KW"/>
</dbReference>
<reference evidence="12 13" key="1">
    <citation type="submission" date="2019-04" db="EMBL/GenBank/DDBJ databases">
        <title>Genome of a novel bacterium Candidatus Jettenia ecosi reconstructed from metagenome of an anammox bioreactor.</title>
        <authorList>
            <person name="Mardanov A.V."/>
            <person name="Beletsky A.V."/>
            <person name="Ravin N.V."/>
            <person name="Botchkova E.A."/>
            <person name="Litti Y.V."/>
            <person name="Nozhevnikova A.N."/>
        </authorList>
    </citation>
    <scope>NUCLEOTIDE SEQUENCE [LARGE SCALE GENOMIC DNA]</scope>
    <source>
        <strain evidence="12">J2</strain>
    </source>
</reference>
<organism evidence="12 13">
    <name type="scientific">Candidatus Jettenia ecosi</name>
    <dbReference type="NCBI Taxonomy" id="2494326"/>
    <lineage>
        <taxon>Bacteria</taxon>
        <taxon>Pseudomonadati</taxon>
        <taxon>Planctomycetota</taxon>
        <taxon>Candidatus Brocadiia</taxon>
        <taxon>Candidatus Brocadiales</taxon>
        <taxon>Candidatus Brocadiaceae</taxon>
        <taxon>Candidatus Jettenia</taxon>
    </lineage>
</organism>
<evidence type="ECO:0000256" key="9">
    <source>
        <dbReference type="ARBA" id="ARBA00023118"/>
    </source>
</evidence>
<keyword evidence="5" id="KW-0547">Nucleotide-binding</keyword>
<keyword evidence="7" id="KW-0347">Helicase</keyword>
<dbReference type="GO" id="GO:0046872">
    <property type="term" value="F:metal ion binding"/>
    <property type="evidence" value="ECO:0007669"/>
    <property type="project" value="UniProtKB-KW"/>
</dbReference>
<comment type="similarity">
    <text evidence="1">In the N-terminal section; belongs to the CRISPR-associated nuclease Cas3-HD family.</text>
</comment>
<proteinExistence type="inferred from homology"/>
<dbReference type="GO" id="GO:0003676">
    <property type="term" value="F:nucleic acid binding"/>
    <property type="evidence" value="ECO:0007669"/>
    <property type="project" value="InterPro"/>
</dbReference>
<dbReference type="InterPro" id="IPR011545">
    <property type="entry name" value="DEAD/DEAH_box_helicase_dom"/>
</dbReference>
<evidence type="ECO:0000259" key="11">
    <source>
        <dbReference type="PROSITE" id="PS51643"/>
    </source>
</evidence>
<protein>
    <submittedName>
        <fullName evidence="12">CRISPR-associated helicase Cas3</fullName>
    </submittedName>
</protein>
<keyword evidence="9" id="KW-0051">Antiviral defense</keyword>
<evidence type="ECO:0000256" key="6">
    <source>
        <dbReference type="ARBA" id="ARBA00022801"/>
    </source>
</evidence>
<evidence type="ECO:0000256" key="2">
    <source>
        <dbReference type="ARBA" id="ARBA00009046"/>
    </source>
</evidence>
<dbReference type="InterPro" id="IPR027417">
    <property type="entry name" value="P-loop_NTPase"/>
</dbReference>
<name>A0A533QBT6_9BACT</name>
<evidence type="ECO:0000256" key="4">
    <source>
        <dbReference type="ARBA" id="ARBA00022723"/>
    </source>
</evidence>
<evidence type="ECO:0000256" key="5">
    <source>
        <dbReference type="ARBA" id="ARBA00022741"/>
    </source>
</evidence>
<dbReference type="GO" id="GO:0051607">
    <property type="term" value="P:defense response to virus"/>
    <property type="evidence" value="ECO:0007669"/>
    <property type="project" value="UniProtKB-KW"/>
</dbReference>
<dbReference type="Pfam" id="PF22590">
    <property type="entry name" value="Cas3-like_C_2"/>
    <property type="match status" value="1"/>
</dbReference>
<dbReference type="Proteomes" id="UP000319783">
    <property type="component" value="Unassembled WGS sequence"/>
</dbReference>
<dbReference type="SMART" id="SM00490">
    <property type="entry name" value="HELICc"/>
    <property type="match status" value="1"/>
</dbReference>
<dbReference type="InterPro" id="IPR006474">
    <property type="entry name" value="Helicase_Cas3_CRISPR-ass_core"/>
</dbReference>
<dbReference type="NCBIfam" id="TIGR01596">
    <property type="entry name" value="cas3_HD"/>
    <property type="match status" value="1"/>
</dbReference>
<feature type="domain" description="HD Cas3-type" evidence="11">
    <location>
        <begin position="16"/>
        <end position="221"/>
    </location>
</feature>
<dbReference type="AlphaFoldDB" id="A0A533QBT6"/>
<dbReference type="SUPFAM" id="SSF52540">
    <property type="entry name" value="P-loop containing nucleoside triphosphate hydrolases"/>
    <property type="match status" value="1"/>
</dbReference>
<dbReference type="Gene3D" id="1.10.3210.30">
    <property type="match status" value="1"/>
</dbReference>
<dbReference type="NCBIfam" id="TIGR01587">
    <property type="entry name" value="cas3_core"/>
    <property type="match status" value="1"/>
</dbReference>
<comment type="caution">
    <text evidence="12">The sequence shown here is derived from an EMBL/GenBank/DDBJ whole genome shotgun (WGS) entry which is preliminary data.</text>
</comment>
<gene>
    <name evidence="12" type="ORF">JETT_1576</name>
</gene>
<dbReference type="CDD" id="cd17930">
    <property type="entry name" value="DEXHc_cas3"/>
    <property type="match status" value="1"/>
</dbReference>
<evidence type="ECO:0000256" key="7">
    <source>
        <dbReference type="ARBA" id="ARBA00022806"/>
    </source>
</evidence>
<accession>A0A533QBT6</accession>
<keyword evidence="3" id="KW-0540">Nuclease</keyword>
<keyword evidence="8" id="KW-0067">ATP-binding</keyword>
<keyword evidence="6" id="KW-0378">Hydrolase</keyword>
<dbReference type="Gene3D" id="3.40.50.300">
    <property type="entry name" value="P-loop containing nucleotide triphosphate hydrolases"/>
    <property type="match status" value="2"/>
</dbReference>
<dbReference type="InterPro" id="IPR014001">
    <property type="entry name" value="Helicase_ATP-bd"/>
</dbReference>
<dbReference type="InterPro" id="IPR038257">
    <property type="entry name" value="CRISPR-assoc_Cas3_HD_sf"/>
</dbReference>
<dbReference type="GO" id="GO:0004518">
    <property type="term" value="F:nuclease activity"/>
    <property type="evidence" value="ECO:0007669"/>
    <property type="project" value="UniProtKB-KW"/>
</dbReference>
<evidence type="ECO:0000256" key="8">
    <source>
        <dbReference type="ARBA" id="ARBA00022840"/>
    </source>
</evidence>
<dbReference type="EMBL" id="SULG01000026">
    <property type="protein sequence ID" value="TLD42178.1"/>
    <property type="molecule type" value="Genomic_DNA"/>
</dbReference>
<evidence type="ECO:0000313" key="13">
    <source>
        <dbReference type="Proteomes" id="UP000319783"/>
    </source>
</evidence>
<sequence length="828" mass="93013">MKQDSKVRFAAHYRKSDGVPQSVMEHLEEVSALARSFAEKIGLPSFGELIGLLHDIGKYTNVFQTYLLSAVGKLNPDEDEYVNAKGMKGKIDHSSAGAQYVWELLQNKDHLRRIAGQIMSLCIASHHSGLMDCLSPDGMDVFSKRMAKSKDKTHLEEARIKIDASIQSHLNKLLALTSIEKELCQGLESLWCGEQSHEIHEFMLGLLVRFIFSALIDADRLNSADFENVTAASERYNGCYLEWGVLIGKLEAHLAGFKVGNQVDKIRSEISSSCLNFAFREKGIFQLTVPTGGGKTLASLRFALHHAKHRNMDRIIYVVPYTTIIDQNARVVRSIFENIEHQSVTSGKQIVLEHHSNLTPERDTWQSKILSENWDAPIVYTTAVQFLETLFAAGTRGARRMHHLANAVIIFDEIQTIPIRTVHLFNNAINFLVGQCKSTVVFCTATQPLLNEVDTRKGAVKLSVNHQIMPDIGKLFKDLRRVEVDDKRKAGGWSEDDVAEEAQQELEHLGSVLIIVNTKAQAREIYRRCKQITEGVFHLSTSMCPAHRINVLGKVKECLNPDNPKPVICVSTQLIEAGVDVDFGSVIRYLAGLDSIAQAAGRCNRNGLRPTGRVLVVNPTNENLDKLPDIRTAKEKAERILDEFRNDPAPFDHDLLSPSAMSRYYRYYFFDRAYEMTYPVTPHEVERNDSLFSLLSTNPLSVAAYSRNNNNQAPSISLRQSFKTAAEAFKVIDAPTEGVIVPYGEEGKRIIAELLSAAGQFEKKYDLLKEAQYYSVNMFPHEIVKLKEMRRLHKALEVSGIMYLDSQHYSNEFGASVEQVGLMETLIA</sequence>
<dbReference type="Pfam" id="PF00270">
    <property type="entry name" value="DEAD"/>
    <property type="match status" value="1"/>
</dbReference>
<dbReference type="PROSITE" id="PS51192">
    <property type="entry name" value="HELICASE_ATP_BIND_1"/>
    <property type="match status" value="1"/>
</dbReference>
<dbReference type="Pfam" id="PF18019">
    <property type="entry name" value="Cas3_HD"/>
    <property type="match status" value="1"/>
</dbReference>
<evidence type="ECO:0000256" key="1">
    <source>
        <dbReference type="ARBA" id="ARBA00006847"/>
    </source>
</evidence>
<evidence type="ECO:0000256" key="3">
    <source>
        <dbReference type="ARBA" id="ARBA00022722"/>
    </source>
</evidence>
<dbReference type="InterPro" id="IPR054712">
    <property type="entry name" value="Cas3-like_dom"/>
</dbReference>
<dbReference type="SMART" id="SM00487">
    <property type="entry name" value="DEXDc"/>
    <property type="match status" value="1"/>
</dbReference>
<comment type="similarity">
    <text evidence="2">In the central section; belongs to the CRISPR-associated helicase Cas3 family.</text>
</comment>
<dbReference type="GO" id="GO:0004386">
    <property type="term" value="F:helicase activity"/>
    <property type="evidence" value="ECO:0007669"/>
    <property type="project" value="UniProtKB-KW"/>
</dbReference>
<dbReference type="InterPro" id="IPR006483">
    <property type="entry name" value="CRISPR-assoc_Cas3_HD"/>
</dbReference>
<dbReference type="PROSITE" id="PS51643">
    <property type="entry name" value="HD_CAS3"/>
    <property type="match status" value="1"/>
</dbReference>
<dbReference type="SUPFAM" id="SSF109604">
    <property type="entry name" value="HD-domain/PDEase-like"/>
    <property type="match status" value="1"/>
</dbReference>
<evidence type="ECO:0000313" key="12">
    <source>
        <dbReference type="EMBL" id="TLD42178.1"/>
    </source>
</evidence>
<feature type="domain" description="Helicase ATP-binding" evidence="10">
    <location>
        <begin position="276"/>
        <end position="465"/>
    </location>
</feature>
<keyword evidence="4" id="KW-0479">Metal-binding</keyword>
<dbReference type="CDD" id="cd09641">
    <property type="entry name" value="Cas3''_I"/>
    <property type="match status" value="1"/>
</dbReference>
<dbReference type="GO" id="GO:0005524">
    <property type="term" value="F:ATP binding"/>
    <property type="evidence" value="ECO:0007669"/>
    <property type="project" value="UniProtKB-KW"/>
</dbReference>